<name>A0AAV3ZJL1_9GAST</name>
<evidence type="ECO:0000313" key="2">
    <source>
        <dbReference type="Proteomes" id="UP000735302"/>
    </source>
</evidence>
<proteinExistence type="predicted"/>
<keyword evidence="2" id="KW-1185">Reference proteome</keyword>
<organism evidence="1 2">
    <name type="scientific">Plakobranchus ocellatus</name>
    <dbReference type="NCBI Taxonomy" id="259542"/>
    <lineage>
        <taxon>Eukaryota</taxon>
        <taxon>Metazoa</taxon>
        <taxon>Spiralia</taxon>
        <taxon>Lophotrochozoa</taxon>
        <taxon>Mollusca</taxon>
        <taxon>Gastropoda</taxon>
        <taxon>Heterobranchia</taxon>
        <taxon>Euthyneura</taxon>
        <taxon>Panpulmonata</taxon>
        <taxon>Sacoglossa</taxon>
        <taxon>Placobranchoidea</taxon>
        <taxon>Plakobranchidae</taxon>
        <taxon>Plakobranchus</taxon>
    </lineage>
</organism>
<reference evidence="1 2" key="1">
    <citation type="journal article" date="2021" name="Elife">
        <title>Chloroplast acquisition without the gene transfer in kleptoplastic sea slugs, Plakobranchus ocellatus.</title>
        <authorList>
            <person name="Maeda T."/>
            <person name="Takahashi S."/>
            <person name="Yoshida T."/>
            <person name="Shimamura S."/>
            <person name="Takaki Y."/>
            <person name="Nagai Y."/>
            <person name="Toyoda A."/>
            <person name="Suzuki Y."/>
            <person name="Arimoto A."/>
            <person name="Ishii H."/>
            <person name="Satoh N."/>
            <person name="Nishiyama T."/>
            <person name="Hasebe M."/>
            <person name="Maruyama T."/>
            <person name="Minagawa J."/>
            <person name="Obokata J."/>
            <person name="Shigenobu S."/>
        </authorList>
    </citation>
    <scope>NUCLEOTIDE SEQUENCE [LARGE SCALE GENOMIC DNA]</scope>
</reference>
<accession>A0AAV3ZJL1</accession>
<gene>
    <name evidence="1" type="ORF">PoB_002130100</name>
</gene>
<sequence length="71" mass="7654">MAGDVLGTVDIKSASRSAGTLLSQVRALLLVNWLYRQTKPNLEHGSTTENLPKCVGEDALTSSAHKNFEIV</sequence>
<protein>
    <submittedName>
        <fullName evidence="1">Uncharacterized protein</fullName>
    </submittedName>
</protein>
<dbReference type="Proteomes" id="UP000735302">
    <property type="component" value="Unassembled WGS sequence"/>
</dbReference>
<evidence type="ECO:0000313" key="1">
    <source>
        <dbReference type="EMBL" id="GFN94795.1"/>
    </source>
</evidence>
<dbReference type="EMBL" id="BLXT01002468">
    <property type="protein sequence ID" value="GFN94795.1"/>
    <property type="molecule type" value="Genomic_DNA"/>
</dbReference>
<comment type="caution">
    <text evidence="1">The sequence shown here is derived from an EMBL/GenBank/DDBJ whole genome shotgun (WGS) entry which is preliminary data.</text>
</comment>
<dbReference type="AlphaFoldDB" id="A0AAV3ZJL1"/>